<organism evidence="2 3">
    <name type="scientific">Thermovibrio ammonificans (strain DSM 15698 / JCM 12110 / HB-1)</name>
    <dbReference type="NCBI Taxonomy" id="648996"/>
    <lineage>
        <taxon>Bacteria</taxon>
        <taxon>Pseudomonadati</taxon>
        <taxon>Aquificota</taxon>
        <taxon>Aquificia</taxon>
        <taxon>Desulfurobacteriales</taxon>
        <taxon>Desulfurobacteriaceae</taxon>
        <taxon>Thermovibrio</taxon>
    </lineage>
</organism>
<feature type="region of interest" description="Disordered" evidence="1">
    <location>
        <begin position="42"/>
        <end position="61"/>
    </location>
</feature>
<dbReference type="Proteomes" id="UP000006362">
    <property type="component" value="Chromosome"/>
</dbReference>
<dbReference type="EMBL" id="CP002444">
    <property type="protein sequence ID" value="ADU96016.1"/>
    <property type="molecule type" value="Genomic_DNA"/>
</dbReference>
<proteinExistence type="predicted"/>
<dbReference type="STRING" id="648996.Theam_0042"/>
<feature type="compositionally biased region" description="Basic and acidic residues" evidence="1">
    <location>
        <begin position="46"/>
        <end position="61"/>
    </location>
</feature>
<dbReference type="AlphaFoldDB" id="E8T311"/>
<name>E8T311_THEA1</name>
<sequence length="61" mass="7381">MKKFSTFDHYLQEALRELDKPCEEFDEQKCQRLLERYCSALVSSQKPRENSRKETEDQKPL</sequence>
<protein>
    <submittedName>
        <fullName evidence="2">Uncharacterized protein</fullName>
    </submittedName>
</protein>
<dbReference type="RefSeq" id="WP_013536802.1">
    <property type="nucleotide sequence ID" value="NC_014926.1"/>
</dbReference>
<evidence type="ECO:0000313" key="2">
    <source>
        <dbReference type="EMBL" id="ADU96016.1"/>
    </source>
</evidence>
<evidence type="ECO:0000313" key="3">
    <source>
        <dbReference type="Proteomes" id="UP000006362"/>
    </source>
</evidence>
<reference evidence="2" key="1">
    <citation type="submission" date="2011-01" db="EMBL/GenBank/DDBJ databases">
        <title>Complete sequence of chromosome of Thermovibrio ammonificans HB-1.</title>
        <authorList>
            <consortium name="US DOE Joint Genome Institute"/>
            <person name="Lucas S."/>
            <person name="Copeland A."/>
            <person name="Lapidus A."/>
            <person name="Cheng J.-F."/>
            <person name="Goodwin L."/>
            <person name="Pitluck S."/>
            <person name="Davenport K."/>
            <person name="Detter J.C."/>
            <person name="Han C."/>
            <person name="Tapia R."/>
            <person name="Land M."/>
            <person name="Hauser L."/>
            <person name="Kyrpides N."/>
            <person name="Ivanova N."/>
            <person name="Ovchinnikova G."/>
            <person name="Vetriani C."/>
            <person name="Woyke T."/>
        </authorList>
    </citation>
    <scope>NUCLEOTIDE SEQUENCE [LARGE SCALE GENOMIC DNA]</scope>
    <source>
        <strain evidence="2">HB-1</strain>
    </source>
</reference>
<dbReference type="HOGENOM" id="CLU_2921258_0_0_0"/>
<dbReference type="KEGG" id="tam:Theam_0042"/>
<evidence type="ECO:0000256" key="1">
    <source>
        <dbReference type="SAM" id="MobiDB-lite"/>
    </source>
</evidence>
<gene>
    <name evidence="2" type="ordered locus">Theam_0042</name>
</gene>
<keyword evidence="3" id="KW-1185">Reference proteome</keyword>
<accession>E8T311</accession>